<feature type="domain" description="Response regulatory" evidence="3">
    <location>
        <begin position="5"/>
        <end position="122"/>
    </location>
</feature>
<dbReference type="InterPro" id="IPR050595">
    <property type="entry name" value="Bact_response_regulator"/>
</dbReference>
<feature type="modified residue" description="4-aspartylphosphate" evidence="2">
    <location>
        <position position="56"/>
    </location>
</feature>
<organism evidence="4 5">
    <name type="scientific">Longimicrobium terrae</name>
    <dbReference type="NCBI Taxonomy" id="1639882"/>
    <lineage>
        <taxon>Bacteria</taxon>
        <taxon>Pseudomonadati</taxon>
        <taxon>Gemmatimonadota</taxon>
        <taxon>Longimicrobiia</taxon>
        <taxon>Longimicrobiales</taxon>
        <taxon>Longimicrobiaceae</taxon>
        <taxon>Longimicrobium</taxon>
    </lineage>
</organism>
<dbReference type="Proteomes" id="UP000582837">
    <property type="component" value="Unassembled WGS sequence"/>
</dbReference>
<evidence type="ECO:0000256" key="2">
    <source>
        <dbReference type="PROSITE-ProRule" id="PRU00169"/>
    </source>
</evidence>
<dbReference type="InterPro" id="IPR011006">
    <property type="entry name" value="CheY-like_superfamily"/>
</dbReference>
<evidence type="ECO:0000259" key="3">
    <source>
        <dbReference type="PROSITE" id="PS50110"/>
    </source>
</evidence>
<evidence type="ECO:0000256" key="1">
    <source>
        <dbReference type="ARBA" id="ARBA00022553"/>
    </source>
</evidence>
<reference evidence="4 5" key="1">
    <citation type="submission" date="2020-08" db="EMBL/GenBank/DDBJ databases">
        <title>Genomic Encyclopedia of Type Strains, Phase IV (KMG-IV): sequencing the most valuable type-strain genomes for metagenomic binning, comparative biology and taxonomic classification.</title>
        <authorList>
            <person name="Goeker M."/>
        </authorList>
    </citation>
    <scope>NUCLEOTIDE SEQUENCE [LARGE SCALE GENOMIC DNA]</scope>
    <source>
        <strain evidence="4 5">DSM 29007</strain>
    </source>
</reference>
<sequence length="127" mass="14514">MHQQTLALADDDELHAELMSAWLQHQGYRVLCFASGDELLSWASTPSAHADGLVLDVDMPGRDGYQSCREVREIPEFARVPAVFVSATHQTEIPEEVACHGVQFIRKDERMFVQLADWLSRNIYRER</sequence>
<dbReference type="AlphaFoldDB" id="A0A841H5P9"/>
<dbReference type="EMBL" id="JACHIA010000024">
    <property type="protein sequence ID" value="MBB6073407.1"/>
    <property type="molecule type" value="Genomic_DNA"/>
</dbReference>
<dbReference type="RefSeq" id="WP_221305279.1">
    <property type="nucleotide sequence ID" value="NZ_JACHIA010000024.1"/>
</dbReference>
<dbReference type="SMART" id="SM00448">
    <property type="entry name" value="REC"/>
    <property type="match status" value="1"/>
</dbReference>
<dbReference type="CDD" id="cd00156">
    <property type="entry name" value="REC"/>
    <property type="match status" value="1"/>
</dbReference>
<comment type="caution">
    <text evidence="4">The sequence shown here is derived from an EMBL/GenBank/DDBJ whole genome shotgun (WGS) entry which is preliminary data.</text>
</comment>
<dbReference type="GO" id="GO:0000160">
    <property type="term" value="P:phosphorelay signal transduction system"/>
    <property type="evidence" value="ECO:0007669"/>
    <property type="project" value="InterPro"/>
</dbReference>
<protein>
    <submittedName>
        <fullName evidence="4">CheY-like chemotaxis protein</fullName>
    </submittedName>
</protein>
<gene>
    <name evidence="4" type="ORF">HNQ61_005074</name>
</gene>
<keyword evidence="5" id="KW-1185">Reference proteome</keyword>
<accession>A0A841H5P9</accession>
<dbReference type="PROSITE" id="PS50110">
    <property type="entry name" value="RESPONSE_REGULATORY"/>
    <property type="match status" value="1"/>
</dbReference>
<dbReference type="SUPFAM" id="SSF52172">
    <property type="entry name" value="CheY-like"/>
    <property type="match status" value="1"/>
</dbReference>
<evidence type="ECO:0000313" key="5">
    <source>
        <dbReference type="Proteomes" id="UP000582837"/>
    </source>
</evidence>
<name>A0A841H5P9_9BACT</name>
<evidence type="ECO:0000313" key="4">
    <source>
        <dbReference type="EMBL" id="MBB6073407.1"/>
    </source>
</evidence>
<dbReference type="InterPro" id="IPR001789">
    <property type="entry name" value="Sig_transdc_resp-reg_receiver"/>
</dbReference>
<dbReference type="Gene3D" id="3.40.50.2300">
    <property type="match status" value="1"/>
</dbReference>
<dbReference type="Pfam" id="PF00072">
    <property type="entry name" value="Response_reg"/>
    <property type="match status" value="1"/>
</dbReference>
<dbReference type="PANTHER" id="PTHR44591">
    <property type="entry name" value="STRESS RESPONSE REGULATOR PROTEIN 1"/>
    <property type="match status" value="1"/>
</dbReference>
<keyword evidence="1 2" id="KW-0597">Phosphoprotein</keyword>
<dbReference type="PANTHER" id="PTHR44591:SF3">
    <property type="entry name" value="RESPONSE REGULATORY DOMAIN-CONTAINING PROTEIN"/>
    <property type="match status" value="1"/>
</dbReference>
<proteinExistence type="predicted"/>